<dbReference type="RefSeq" id="WP_110401155.1">
    <property type="nucleotide sequence ID" value="NZ_QJJS01000010.1"/>
</dbReference>
<comment type="caution">
    <text evidence="7">The sequence shown here is derived from an EMBL/GenBank/DDBJ whole genome shotgun (WGS) entry which is preliminary data.</text>
</comment>
<evidence type="ECO:0000256" key="4">
    <source>
        <dbReference type="ARBA" id="ARBA00023136"/>
    </source>
</evidence>
<dbReference type="OrthoDB" id="8562138at2"/>
<reference evidence="7 8" key="1">
    <citation type="submission" date="2018-05" db="EMBL/GenBank/DDBJ databases">
        <title>Genomic Encyclopedia of Type Strains, Phase IV (KMG-IV): sequencing the most valuable type-strain genomes for metagenomic binning, comparative biology and taxonomic classification.</title>
        <authorList>
            <person name="Goeker M."/>
        </authorList>
    </citation>
    <scope>NUCLEOTIDE SEQUENCE [LARGE SCALE GENOMIC DNA]</scope>
    <source>
        <strain evidence="7 8">DSM 566</strain>
    </source>
</reference>
<evidence type="ECO:0000256" key="5">
    <source>
        <dbReference type="ARBA" id="ARBA00023237"/>
    </source>
</evidence>
<sequence>MAPELNHTGKSAAVRASALAWTWLCGMSLVSVSAVAAEPDGPGRWTLGAGVAATPSPYLDVKSRTRLIPVVSYARGGLRVADGVYFGGQLSPEIKAELGVQVGFSEGYKASDSWALQGMQKRRIGVWLGPQAKWRSGQSEVQASWQADASGRGNGFRMSLGYSHTLPVGGWVLSPSVGASWWSQGVTRYLFGVQESEATALRPEYVPGATTNLNVGLKLIRPITASTSVALSVSGTRYGDEVANSPIVGRRQVNVNALTVVSVF</sequence>
<feature type="chain" id="PRO_5016261056" evidence="6">
    <location>
        <begin position="37"/>
        <end position="264"/>
    </location>
</feature>
<evidence type="ECO:0000256" key="6">
    <source>
        <dbReference type="SAM" id="SignalP"/>
    </source>
</evidence>
<comment type="subcellular location">
    <subcellularLocation>
        <location evidence="1">Cell outer membrane</location>
    </subcellularLocation>
</comment>
<keyword evidence="3 6" id="KW-0732">Signal</keyword>
<keyword evidence="4" id="KW-0472">Membrane</keyword>
<dbReference type="EMBL" id="QJJS01000010">
    <property type="protein sequence ID" value="PXW95293.1"/>
    <property type="molecule type" value="Genomic_DNA"/>
</dbReference>
<dbReference type="PANTHER" id="PTHR38776">
    <property type="entry name" value="MLTA-INTERACTING PROTEIN-RELATED"/>
    <property type="match status" value="1"/>
</dbReference>
<proteinExistence type="inferred from homology"/>
<name>A0A318GZ35_9BURK</name>
<dbReference type="AlphaFoldDB" id="A0A318GZ35"/>
<keyword evidence="5" id="KW-0998">Cell outer membrane</keyword>
<evidence type="ECO:0000256" key="1">
    <source>
        <dbReference type="ARBA" id="ARBA00004442"/>
    </source>
</evidence>
<evidence type="ECO:0000313" key="8">
    <source>
        <dbReference type="Proteomes" id="UP000247811"/>
    </source>
</evidence>
<accession>A0A318GZ35</accession>
<dbReference type="Pfam" id="PF06629">
    <property type="entry name" value="MipA"/>
    <property type="match status" value="1"/>
</dbReference>
<keyword evidence="8" id="KW-1185">Reference proteome</keyword>
<evidence type="ECO:0000313" key="7">
    <source>
        <dbReference type="EMBL" id="PXW95293.1"/>
    </source>
</evidence>
<dbReference type="InterPro" id="IPR010583">
    <property type="entry name" value="MipA"/>
</dbReference>
<evidence type="ECO:0000256" key="2">
    <source>
        <dbReference type="ARBA" id="ARBA00005722"/>
    </source>
</evidence>
<gene>
    <name evidence="7" type="ORF">C7444_110141</name>
</gene>
<evidence type="ECO:0000256" key="3">
    <source>
        <dbReference type="ARBA" id="ARBA00022729"/>
    </source>
</evidence>
<dbReference type="PANTHER" id="PTHR38776:SF1">
    <property type="entry name" value="MLTA-INTERACTING PROTEIN-RELATED"/>
    <property type="match status" value="1"/>
</dbReference>
<protein>
    <submittedName>
        <fullName evidence="7">Outer membrane scaffolding protein for murein synthesis (MipA/OmpV family)</fullName>
    </submittedName>
</protein>
<dbReference type="GO" id="GO:0009279">
    <property type="term" value="C:cell outer membrane"/>
    <property type="evidence" value="ECO:0007669"/>
    <property type="project" value="UniProtKB-SubCell"/>
</dbReference>
<comment type="similarity">
    <text evidence="2">Belongs to the MipA/OmpV family.</text>
</comment>
<organism evidence="7 8">
    <name type="scientific">Sphaerotilus hippei</name>
    <dbReference type="NCBI Taxonomy" id="744406"/>
    <lineage>
        <taxon>Bacteria</taxon>
        <taxon>Pseudomonadati</taxon>
        <taxon>Pseudomonadota</taxon>
        <taxon>Betaproteobacteria</taxon>
        <taxon>Burkholderiales</taxon>
        <taxon>Sphaerotilaceae</taxon>
        <taxon>Sphaerotilus</taxon>
    </lineage>
</organism>
<dbReference type="Proteomes" id="UP000247811">
    <property type="component" value="Unassembled WGS sequence"/>
</dbReference>
<feature type="signal peptide" evidence="6">
    <location>
        <begin position="1"/>
        <end position="36"/>
    </location>
</feature>